<organism evidence="1 2">
    <name type="scientific">Alicyclobacillus cellulosilyticus</name>
    <dbReference type="NCBI Taxonomy" id="1003997"/>
    <lineage>
        <taxon>Bacteria</taxon>
        <taxon>Bacillati</taxon>
        <taxon>Bacillota</taxon>
        <taxon>Bacilli</taxon>
        <taxon>Bacillales</taxon>
        <taxon>Alicyclobacillaceae</taxon>
        <taxon>Alicyclobacillus</taxon>
    </lineage>
</organism>
<name>A0A917KGC7_9BACL</name>
<dbReference type="EMBL" id="BMOY01000032">
    <property type="protein sequence ID" value="GGJ10284.1"/>
    <property type="molecule type" value="Genomic_DNA"/>
</dbReference>
<comment type="caution">
    <text evidence="1">The sequence shown here is derived from an EMBL/GenBank/DDBJ whole genome shotgun (WGS) entry which is preliminary data.</text>
</comment>
<dbReference type="RefSeq" id="WP_229776778.1">
    <property type="nucleotide sequence ID" value="NZ_BMOY01000032.1"/>
</dbReference>
<protein>
    <submittedName>
        <fullName evidence="1">Uncharacterized protein</fullName>
    </submittedName>
</protein>
<reference evidence="1" key="2">
    <citation type="submission" date="2020-09" db="EMBL/GenBank/DDBJ databases">
        <authorList>
            <person name="Sun Q."/>
            <person name="Ohkuma M."/>
        </authorList>
    </citation>
    <scope>NUCLEOTIDE SEQUENCE</scope>
    <source>
        <strain evidence="1">JCM 18487</strain>
    </source>
</reference>
<sequence length="150" mass="16747">MLRARLSIDRWLILSAWGLGLATMLVQALAQNLNVRRTFDAWEHRFMRVASPCVPRHATLTLYLSPARPAPQLRLLRNGRKVADFRQDCVQVDVQNGDVLSFAADEANPAWQVVVDHAGPVFVSPASGQVFPVKPGERMVVLLREFSSVC</sequence>
<accession>A0A917KGC7</accession>
<dbReference type="AlphaFoldDB" id="A0A917KGC7"/>
<gene>
    <name evidence="1" type="ORF">GCM10010885_19370</name>
</gene>
<dbReference type="Proteomes" id="UP000637695">
    <property type="component" value="Unassembled WGS sequence"/>
</dbReference>
<proteinExistence type="predicted"/>
<evidence type="ECO:0000313" key="2">
    <source>
        <dbReference type="Proteomes" id="UP000637695"/>
    </source>
</evidence>
<evidence type="ECO:0000313" key="1">
    <source>
        <dbReference type="EMBL" id="GGJ10284.1"/>
    </source>
</evidence>
<reference evidence="1" key="1">
    <citation type="journal article" date="2014" name="Int. J. Syst. Evol. Microbiol.">
        <title>Complete genome sequence of Corynebacterium casei LMG S-19264T (=DSM 44701T), isolated from a smear-ripened cheese.</title>
        <authorList>
            <consortium name="US DOE Joint Genome Institute (JGI-PGF)"/>
            <person name="Walter F."/>
            <person name="Albersmeier A."/>
            <person name="Kalinowski J."/>
            <person name="Ruckert C."/>
        </authorList>
    </citation>
    <scope>NUCLEOTIDE SEQUENCE</scope>
    <source>
        <strain evidence="1">JCM 18487</strain>
    </source>
</reference>
<keyword evidence="2" id="KW-1185">Reference proteome</keyword>